<reference evidence="2 3" key="1">
    <citation type="journal article" date="2012" name="Science">
        <title>The Paleozoic origin of enzymatic lignin decomposition reconstructed from 31 fungal genomes.</title>
        <authorList>
            <person name="Floudas D."/>
            <person name="Binder M."/>
            <person name="Riley R."/>
            <person name="Barry K."/>
            <person name="Blanchette R.A."/>
            <person name="Henrissat B."/>
            <person name="Martinez A.T."/>
            <person name="Otillar R."/>
            <person name="Spatafora J.W."/>
            <person name="Yadav J.S."/>
            <person name="Aerts A."/>
            <person name="Benoit I."/>
            <person name="Boyd A."/>
            <person name="Carlson A."/>
            <person name="Copeland A."/>
            <person name="Coutinho P.M."/>
            <person name="de Vries R.P."/>
            <person name="Ferreira P."/>
            <person name="Findley K."/>
            <person name="Foster B."/>
            <person name="Gaskell J."/>
            <person name="Glotzer D."/>
            <person name="Gorecki P."/>
            <person name="Heitman J."/>
            <person name="Hesse C."/>
            <person name="Hori C."/>
            <person name="Igarashi K."/>
            <person name="Jurgens J.A."/>
            <person name="Kallen N."/>
            <person name="Kersten P."/>
            <person name="Kohler A."/>
            <person name="Kuees U."/>
            <person name="Kumar T.K.A."/>
            <person name="Kuo A."/>
            <person name="LaButti K."/>
            <person name="Larrondo L.F."/>
            <person name="Lindquist E."/>
            <person name="Ling A."/>
            <person name="Lombard V."/>
            <person name="Lucas S."/>
            <person name="Lundell T."/>
            <person name="Martin R."/>
            <person name="McLaughlin D.J."/>
            <person name="Morgenstern I."/>
            <person name="Morin E."/>
            <person name="Murat C."/>
            <person name="Nagy L.G."/>
            <person name="Nolan M."/>
            <person name="Ohm R.A."/>
            <person name="Patyshakuliyeva A."/>
            <person name="Rokas A."/>
            <person name="Ruiz-Duenas F.J."/>
            <person name="Sabat G."/>
            <person name="Salamov A."/>
            <person name="Samejima M."/>
            <person name="Schmutz J."/>
            <person name="Slot J.C."/>
            <person name="St John F."/>
            <person name="Stenlid J."/>
            <person name="Sun H."/>
            <person name="Sun S."/>
            <person name="Syed K."/>
            <person name="Tsang A."/>
            <person name="Wiebenga A."/>
            <person name="Young D."/>
            <person name="Pisabarro A."/>
            <person name="Eastwood D.C."/>
            <person name="Martin F."/>
            <person name="Cullen D."/>
            <person name="Grigoriev I.V."/>
            <person name="Hibbett D.S."/>
        </authorList>
    </citation>
    <scope>NUCLEOTIDE SEQUENCE [LARGE SCALE GENOMIC DNA]</scope>
    <source>
        <strain evidence="2 3">MD-104</strain>
    </source>
</reference>
<feature type="compositionally biased region" description="Basic and acidic residues" evidence="1">
    <location>
        <begin position="133"/>
        <end position="143"/>
    </location>
</feature>
<evidence type="ECO:0000313" key="3">
    <source>
        <dbReference type="Proteomes" id="UP000218811"/>
    </source>
</evidence>
<proteinExistence type="predicted"/>
<gene>
    <name evidence="2" type="ORF">WOLCODRAFT_167409</name>
</gene>
<feature type="region of interest" description="Disordered" evidence="1">
    <location>
        <begin position="1"/>
        <end position="68"/>
    </location>
</feature>
<feature type="region of interest" description="Disordered" evidence="1">
    <location>
        <begin position="93"/>
        <end position="149"/>
    </location>
</feature>
<feature type="compositionally biased region" description="Acidic residues" evidence="1">
    <location>
        <begin position="120"/>
        <end position="132"/>
    </location>
</feature>
<organism evidence="2 3">
    <name type="scientific">Wolfiporia cocos (strain MD-104)</name>
    <name type="common">Brown rot fungus</name>
    <dbReference type="NCBI Taxonomy" id="742152"/>
    <lineage>
        <taxon>Eukaryota</taxon>
        <taxon>Fungi</taxon>
        <taxon>Dikarya</taxon>
        <taxon>Basidiomycota</taxon>
        <taxon>Agaricomycotina</taxon>
        <taxon>Agaricomycetes</taxon>
        <taxon>Polyporales</taxon>
        <taxon>Phaeolaceae</taxon>
        <taxon>Wolfiporia</taxon>
    </lineage>
</organism>
<dbReference type="Proteomes" id="UP000218811">
    <property type="component" value="Unassembled WGS sequence"/>
</dbReference>
<dbReference type="STRING" id="742152.A0A2H3J5R0"/>
<feature type="compositionally biased region" description="Polar residues" evidence="1">
    <location>
        <begin position="28"/>
        <end position="43"/>
    </location>
</feature>
<dbReference type="AlphaFoldDB" id="A0A2H3J5R0"/>
<protein>
    <submittedName>
        <fullName evidence="2">Uncharacterized protein</fullName>
    </submittedName>
</protein>
<keyword evidence="3" id="KW-1185">Reference proteome</keyword>
<dbReference type="EMBL" id="KB467920">
    <property type="protein sequence ID" value="PCH37291.1"/>
    <property type="molecule type" value="Genomic_DNA"/>
</dbReference>
<evidence type="ECO:0000256" key="1">
    <source>
        <dbReference type="SAM" id="MobiDB-lite"/>
    </source>
</evidence>
<sequence length="149" mass="16041">MSSSQAKAHLPGTASQGDMSTADPLFFPSSSQFPIALDDSQNGADGRDSDSDNDSEEELQLPKPTSISRPWTAAALFRHLSDLASQPLFSPALNTSMSFSLTPMPPKTAPGTAKKKVDDTSDDDDDDDDDDKTETHRIDRTSRSADTYS</sequence>
<accession>A0A2H3J5R0</accession>
<evidence type="ECO:0000313" key="2">
    <source>
        <dbReference type="EMBL" id="PCH37291.1"/>
    </source>
</evidence>
<name>A0A2H3J5R0_WOLCO</name>